<organism evidence="12 13">
    <name type="scientific">Corallococcus macrosporus DSM 14697</name>
    <dbReference type="NCBI Taxonomy" id="1189310"/>
    <lineage>
        <taxon>Bacteria</taxon>
        <taxon>Pseudomonadati</taxon>
        <taxon>Myxococcota</taxon>
        <taxon>Myxococcia</taxon>
        <taxon>Myxococcales</taxon>
        <taxon>Cystobacterineae</taxon>
        <taxon>Myxococcaceae</taxon>
        <taxon>Corallococcus</taxon>
    </lineage>
</organism>
<dbReference type="KEGG" id="mmas:MYMAC_003203"/>
<name>A0A250JVR0_9BACT</name>
<dbReference type="SMART" id="SM00382">
    <property type="entry name" value="AAA"/>
    <property type="match status" value="1"/>
</dbReference>
<dbReference type="PROSITE" id="PS00211">
    <property type="entry name" value="ABC_TRANSPORTER_1"/>
    <property type="match status" value="1"/>
</dbReference>
<proteinExistence type="predicted"/>
<evidence type="ECO:0000256" key="3">
    <source>
        <dbReference type="ARBA" id="ARBA00022475"/>
    </source>
</evidence>
<dbReference type="PANTHER" id="PTHR43394:SF1">
    <property type="entry name" value="ATP-BINDING CASSETTE SUB-FAMILY B MEMBER 10, MITOCHONDRIAL"/>
    <property type="match status" value="1"/>
</dbReference>
<feature type="transmembrane region" description="Helical" evidence="9">
    <location>
        <begin position="84"/>
        <end position="102"/>
    </location>
</feature>
<dbReference type="FunFam" id="3.40.50.300:FF:000221">
    <property type="entry name" value="Multidrug ABC transporter ATP-binding protein"/>
    <property type="match status" value="1"/>
</dbReference>
<dbReference type="GO" id="GO:0005886">
    <property type="term" value="C:plasma membrane"/>
    <property type="evidence" value="ECO:0007669"/>
    <property type="project" value="UniProtKB-SubCell"/>
</dbReference>
<evidence type="ECO:0000256" key="4">
    <source>
        <dbReference type="ARBA" id="ARBA00022692"/>
    </source>
</evidence>
<evidence type="ECO:0000256" key="6">
    <source>
        <dbReference type="ARBA" id="ARBA00022840"/>
    </source>
</evidence>
<dbReference type="GO" id="GO:0016887">
    <property type="term" value="F:ATP hydrolysis activity"/>
    <property type="evidence" value="ECO:0007669"/>
    <property type="project" value="InterPro"/>
</dbReference>
<keyword evidence="4 9" id="KW-0812">Transmembrane</keyword>
<keyword evidence="8 9" id="KW-0472">Membrane</keyword>
<evidence type="ECO:0000313" key="13">
    <source>
        <dbReference type="Proteomes" id="UP000217343"/>
    </source>
</evidence>
<dbReference type="RefSeq" id="WP_095958733.1">
    <property type="nucleotide sequence ID" value="NZ_CP022203.1"/>
</dbReference>
<keyword evidence="6" id="KW-0067">ATP-binding</keyword>
<evidence type="ECO:0000256" key="9">
    <source>
        <dbReference type="SAM" id="Phobius"/>
    </source>
</evidence>
<dbReference type="InterPro" id="IPR036640">
    <property type="entry name" value="ABC1_TM_sf"/>
</dbReference>
<dbReference type="PANTHER" id="PTHR43394">
    <property type="entry name" value="ATP-DEPENDENT PERMEASE MDL1, MITOCHONDRIAL"/>
    <property type="match status" value="1"/>
</dbReference>
<evidence type="ECO:0000259" key="10">
    <source>
        <dbReference type="PROSITE" id="PS50893"/>
    </source>
</evidence>
<keyword evidence="5" id="KW-0547">Nucleotide-binding</keyword>
<evidence type="ECO:0000256" key="8">
    <source>
        <dbReference type="ARBA" id="ARBA00023136"/>
    </source>
</evidence>
<dbReference type="SUPFAM" id="SSF90123">
    <property type="entry name" value="ABC transporter transmembrane region"/>
    <property type="match status" value="1"/>
</dbReference>
<comment type="subcellular location">
    <subcellularLocation>
        <location evidence="1">Cell membrane</location>
        <topology evidence="1">Multi-pass membrane protein</topology>
    </subcellularLocation>
</comment>
<dbReference type="PROSITE" id="PS50893">
    <property type="entry name" value="ABC_TRANSPORTER_2"/>
    <property type="match status" value="1"/>
</dbReference>
<keyword evidence="13" id="KW-1185">Reference proteome</keyword>
<feature type="domain" description="ABC transmembrane type-1" evidence="11">
    <location>
        <begin position="45"/>
        <end position="333"/>
    </location>
</feature>
<dbReference type="OrthoDB" id="9772049at2"/>
<feature type="transmembrane region" description="Helical" evidence="9">
    <location>
        <begin position="276"/>
        <end position="295"/>
    </location>
</feature>
<dbReference type="InterPro" id="IPR011527">
    <property type="entry name" value="ABC1_TM_dom"/>
</dbReference>
<accession>A0A250JVR0</accession>
<feature type="transmembrane region" description="Helical" evidence="9">
    <location>
        <begin position="43"/>
        <end position="64"/>
    </location>
</feature>
<keyword evidence="2" id="KW-0813">Transport</keyword>
<evidence type="ECO:0000256" key="7">
    <source>
        <dbReference type="ARBA" id="ARBA00022989"/>
    </source>
</evidence>
<evidence type="ECO:0000256" key="5">
    <source>
        <dbReference type="ARBA" id="ARBA00022741"/>
    </source>
</evidence>
<dbReference type="SUPFAM" id="SSF52540">
    <property type="entry name" value="P-loop containing nucleoside triphosphate hydrolases"/>
    <property type="match status" value="1"/>
</dbReference>
<dbReference type="InterPro" id="IPR003593">
    <property type="entry name" value="AAA+_ATPase"/>
</dbReference>
<feature type="transmembrane region" description="Helical" evidence="9">
    <location>
        <begin position="160"/>
        <end position="181"/>
    </location>
</feature>
<keyword evidence="3" id="KW-1003">Cell membrane</keyword>
<feature type="transmembrane region" description="Helical" evidence="9">
    <location>
        <begin position="301"/>
        <end position="326"/>
    </location>
</feature>
<dbReference type="GO" id="GO:0005524">
    <property type="term" value="F:ATP binding"/>
    <property type="evidence" value="ECO:0007669"/>
    <property type="project" value="UniProtKB-KW"/>
</dbReference>
<dbReference type="InterPro" id="IPR027417">
    <property type="entry name" value="P-loop_NTPase"/>
</dbReference>
<dbReference type="Gene3D" id="1.20.1560.10">
    <property type="entry name" value="ABC transporter type 1, transmembrane domain"/>
    <property type="match status" value="1"/>
</dbReference>
<feature type="domain" description="ABC transporter" evidence="10">
    <location>
        <begin position="367"/>
        <end position="609"/>
    </location>
</feature>
<dbReference type="InterPro" id="IPR003439">
    <property type="entry name" value="ABC_transporter-like_ATP-bd"/>
</dbReference>
<gene>
    <name evidence="12" type="ORF">MYMAC_003203</name>
</gene>
<evidence type="ECO:0000256" key="2">
    <source>
        <dbReference type="ARBA" id="ARBA00022448"/>
    </source>
</evidence>
<dbReference type="Gene3D" id="3.40.50.300">
    <property type="entry name" value="P-loop containing nucleotide triphosphate hydrolases"/>
    <property type="match status" value="1"/>
</dbReference>
<dbReference type="GO" id="GO:0015421">
    <property type="term" value="F:ABC-type oligopeptide transporter activity"/>
    <property type="evidence" value="ECO:0007669"/>
    <property type="project" value="TreeGrafter"/>
</dbReference>
<reference evidence="12 13" key="1">
    <citation type="submission" date="2017-06" db="EMBL/GenBank/DDBJ databases">
        <title>Sequencing and comparative analysis of myxobacterial genomes.</title>
        <authorList>
            <person name="Rupp O."/>
            <person name="Goesmann A."/>
            <person name="Sogaard-Andersen L."/>
        </authorList>
    </citation>
    <scope>NUCLEOTIDE SEQUENCE [LARGE SCALE GENOMIC DNA]</scope>
    <source>
        <strain evidence="12 13">DSM 14697</strain>
    </source>
</reference>
<dbReference type="EMBL" id="CP022203">
    <property type="protein sequence ID" value="ATB47587.1"/>
    <property type="molecule type" value="Genomic_DNA"/>
</dbReference>
<protein>
    <submittedName>
        <fullName evidence="12">ABC transporter</fullName>
    </submittedName>
</protein>
<dbReference type="InterPro" id="IPR039421">
    <property type="entry name" value="Type_1_exporter"/>
</dbReference>
<dbReference type="AlphaFoldDB" id="A0A250JVR0"/>
<dbReference type="InterPro" id="IPR017871">
    <property type="entry name" value="ABC_transporter-like_CS"/>
</dbReference>
<sequence>MERPYWHLGGDAPTHPGVLALVRRVGLAVRPVVSVLRRASPRVAAAVVVLQLLAGAATTSTLLLGTEVLGRLLAQAPGFSQPRVVLGPLLLLGLMLLVKLGLDSATAMMGAYLAPRVHRVAEEALFRVSLDVELACFDDPAFYDRLHRARDRGLMHLEGATTALVEALSALFSVGGAALALLWLHPLLLPLLVVALLPEGWAALHAARLQYVGMATTISLTRQAQMMAELATQRESAPEIRANQAQDYILAEYRQSAVALQDHLVHLGLLGAKAALWGRLMSGLGLVATFVALGMMLHAQWLGLAVAGTAVMAIRSASTALTQLMVMMHGLFEKGLYISDYREFIEESSSRVRPPSGVEAPEQPGRIELQGVSFQYPGQEGRLALRDISLTLEAGQSIALVGENGSGKSTLARLIGGLYHPSAGRIAWDGVDVRELTPDSVADRVVMVLQDPIRWPRSARDNVRLGRHRRVDPDARALREAAEQSRAHEVIDTLPRGWETLLSRQFLGGQDLSGGQWQRLAVARGLYRDAPLVILDEPTAPLDAKAEHAVYESLRKLARGRTVVLITHRLASVRNADRIYFLERGALVEQGRHEELMRENGRYAELYRLQTKLHGLDDDSE</sequence>
<dbReference type="PROSITE" id="PS50929">
    <property type="entry name" value="ABC_TM1F"/>
    <property type="match status" value="1"/>
</dbReference>
<dbReference type="Pfam" id="PF00005">
    <property type="entry name" value="ABC_tran"/>
    <property type="match status" value="1"/>
</dbReference>
<dbReference type="Proteomes" id="UP000217343">
    <property type="component" value="Chromosome"/>
</dbReference>
<evidence type="ECO:0000313" key="12">
    <source>
        <dbReference type="EMBL" id="ATB47587.1"/>
    </source>
</evidence>
<evidence type="ECO:0000256" key="1">
    <source>
        <dbReference type="ARBA" id="ARBA00004651"/>
    </source>
</evidence>
<evidence type="ECO:0000259" key="11">
    <source>
        <dbReference type="PROSITE" id="PS50929"/>
    </source>
</evidence>
<keyword evidence="7 9" id="KW-1133">Transmembrane helix</keyword>